<feature type="compositionally biased region" description="Basic and acidic residues" evidence="1">
    <location>
        <begin position="1"/>
        <end position="12"/>
    </location>
</feature>
<feature type="region of interest" description="Disordered" evidence="1">
    <location>
        <begin position="1"/>
        <end position="21"/>
    </location>
</feature>
<dbReference type="EMBL" id="LAZR01006680">
    <property type="protein sequence ID" value="KKM90375.1"/>
    <property type="molecule type" value="Genomic_DNA"/>
</dbReference>
<evidence type="ECO:0000256" key="1">
    <source>
        <dbReference type="SAM" id="MobiDB-lite"/>
    </source>
</evidence>
<name>A0A0F9NNI9_9ZZZZ</name>
<sequence>MTLSELRDKWERQSNAPTPTDEFQAANFHFDRGRQYCAAELQAWLREADVALDRAERSRGTVLLAWVRQKLLGTTQKAKQEGE</sequence>
<dbReference type="AlphaFoldDB" id="A0A0F9NNI9"/>
<reference evidence="2" key="1">
    <citation type="journal article" date="2015" name="Nature">
        <title>Complex archaea that bridge the gap between prokaryotes and eukaryotes.</title>
        <authorList>
            <person name="Spang A."/>
            <person name="Saw J.H."/>
            <person name="Jorgensen S.L."/>
            <person name="Zaremba-Niedzwiedzka K."/>
            <person name="Martijn J."/>
            <person name="Lind A.E."/>
            <person name="van Eijk R."/>
            <person name="Schleper C."/>
            <person name="Guy L."/>
            <person name="Ettema T.J."/>
        </authorList>
    </citation>
    <scope>NUCLEOTIDE SEQUENCE</scope>
</reference>
<accession>A0A0F9NNI9</accession>
<evidence type="ECO:0000313" key="2">
    <source>
        <dbReference type="EMBL" id="KKM90375.1"/>
    </source>
</evidence>
<proteinExistence type="predicted"/>
<protein>
    <submittedName>
        <fullName evidence="2">Uncharacterized protein</fullName>
    </submittedName>
</protein>
<organism evidence="2">
    <name type="scientific">marine sediment metagenome</name>
    <dbReference type="NCBI Taxonomy" id="412755"/>
    <lineage>
        <taxon>unclassified sequences</taxon>
        <taxon>metagenomes</taxon>
        <taxon>ecological metagenomes</taxon>
    </lineage>
</organism>
<comment type="caution">
    <text evidence="2">The sequence shown here is derived from an EMBL/GenBank/DDBJ whole genome shotgun (WGS) entry which is preliminary data.</text>
</comment>
<gene>
    <name evidence="2" type="ORF">LCGC14_1239410</name>
</gene>